<sequence length="284" mass="30767">MISGLQIIFIFAAIFLSNFEMCFCACARAEYEINGECCPMCAPGNHVYRHCTVDTSTTCVPCLHSTYLDAPNGLAECFSCAVCDTGQGLREKTPCTRSSNTVCEPLDGHYCTDQLGGSCIRTIKHKNCSPGQYIKHRGTSFKDTECDECADGTFSNGSLQICQPHSICEGLGLTEIKAGTCSSDAQCGKKTSAALIARIIFLVLIVAVAVAVIVFVKIKYKTFSCRDWFKTQPTENNHTTPVEETGFQQSTALSSVMPMLTKHPDSEHPDQSHLNTSSSGNPAI</sequence>
<feature type="compositionally biased region" description="Basic and acidic residues" evidence="13">
    <location>
        <begin position="262"/>
        <end position="271"/>
    </location>
</feature>
<name>A0A3B4DIL6_PYGNA</name>
<dbReference type="SUPFAM" id="SSF57586">
    <property type="entry name" value="TNF receptor-like"/>
    <property type="match status" value="2"/>
</dbReference>
<dbReference type="RefSeq" id="XP_037391493.1">
    <property type="nucleotide sequence ID" value="XM_037535596.1"/>
</dbReference>
<evidence type="ECO:0000256" key="11">
    <source>
        <dbReference type="ARBA" id="ARBA00023180"/>
    </source>
</evidence>
<dbReference type="FunFam" id="2.10.50.10:FF:000009">
    <property type="entry name" value="Tumor necrosis factor receptor superfamily member 14"/>
    <property type="match status" value="1"/>
</dbReference>
<dbReference type="PROSITE" id="PS50050">
    <property type="entry name" value="TNFR_NGFR_2"/>
    <property type="match status" value="1"/>
</dbReference>
<dbReference type="Pfam" id="PF00020">
    <property type="entry name" value="TNFR_c6"/>
    <property type="match status" value="2"/>
</dbReference>
<keyword evidence="3" id="KW-0945">Host-virus interaction</keyword>
<dbReference type="AlphaFoldDB" id="A0A3B4DIL6"/>
<keyword evidence="4 14" id="KW-0812">Transmembrane</keyword>
<evidence type="ECO:0000256" key="7">
    <source>
        <dbReference type="ARBA" id="ARBA00022989"/>
    </source>
</evidence>
<dbReference type="Ensembl" id="ENSPNAT00000014274.2">
    <property type="protein sequence ID" value="ENSPNAP00000022774.2"/>
    <property type="gene ID" value="ENSPNAG00000000128.2"/>
</dbReference>
<dbReference type="InterPro" id="IPR001368">
    <property type="entry name" value="TNFR/NGFR_Cys_rich_reg"/>
</dbReference>
<evidence type="ECO:0000256" key="10">
    <source>
        <dbReference type="ARBA" id="ARBA00023170"/>
    </source>
</evidence>
<keyword evidence="18" id="KW-1185">Reference proteome</keyword>
<dbReference type="GO" id="GO:0046642">
    <property type="term" value="P:negative regulation of alpha-beta T cell proliferation"/>
    <property type="evidence" value="ECO:0007669"/>
    <property type="project" value="TreeGrafter"/>
</dbReference>
<dbReference type="FunFam" id="2.10.50.10:FF:000065">
    <property type="entry name" value="TNF receptor superfamily member 14"/>
    <property type="match status" value="1"/>
</dbReference>
<dbReference type="GeneTree" id="ENSGT00950000183126"/>
<dbReference type="GO" id="GO:0009897">
    <property type="term" value="C:external side of plasma membrane"/>
    <property type="evidence" value="ECO:0007669"/>
    <property type="project" value="TreeGrafter"/>
</dbReference>
<dbReference type="PROSITE" id="PS00652">
    <property type="entry name" value="TNFR_NGFR_1"/>
    <property type="match status" value="1"/>
</dbReference>
<evidence type="ECO:0000256" key="6">
    <source>
        <dbReference type="ARBA" id="ARBA00022737"/>
    </source>
</evidence>
<dbReference type="Gene3D" id="2.10.50.10">
    <property type="entry name" value="Tumor Necrosis Factor Receptor, subunit A, domain 2"/>
    <property type="match status" value="3"/>
</dbReference>
<evidence type="ECO:0000256" key="12">
    <source>
        <dbReference type="PROSITE-ProRule" id="PRU00206"/>
    </source>
</evidence>
<feature type="compositionally biased region" description="Polar residues" evidence="13">
    <location>
        <begin position="272"/>
        <end position="284"/>
    </location>
</feature>
<dbReference type="PRINTS" id="PR01680">
    <property type="entry name" value="TNFACTORR6"/>
</dbReference>
<feature type="signal peptide" evidence="15">
    <location>
        <begin position="1"/>
        <end position="24"/>
    </location>
</feature>
<evidence type="ECO:0000259" key="16">
    <source>
        <dbReference type="PROSITE" id="PS50050"/>
    </source>
</evidence>
<feature type="transmembrane region" description="Helical" evidence="14">
    <location>
        <begin position="195"/>
        <end position="216"/>
    </location>
</feature>
<reference evidence="17" key="3">
    <citation type="submission" date="2025-09" db="UniProtKB">
        <authorList>
            <consortium name="Ensembl"/>
        </authorList>
    </citation>
    <scope>IDENTIFICATION</scope>
</reference>
<dbReference type="GO" id="GO:0050830">
    <property type="term" value="P:defense response to Gram-positive bacterium"/>
    <property type="evidence" value="ECO:0007669"/>
    <property type="project" value="TreeGrafter"/>
</dbReference>
<accession>A0A3B4DIL6</accession>
<keyword evidence="5 15" id="KW-0732">Signal</keyword>
<dbReference type="GO" id="GO:0050829">
    <property type="term" value="P:defense response to Gram-negative bacterium"/>
    <property type="evidence" value="ECO:0007669"/>
    <property type="project" value="TreeGrafter"/>
</dbReference>
<evidence type="ECO:0000313" key="17">
    <source>
        <dbReference type="Ensembl" id="ENSPNAP00000022774.2"/>
    </source>
</evidence>
<organism evidence="17 18">
    <name type="scientific">Pygocentrus nattereri</name>
    <name type="common">Red-bellied piranha</name>
    <dbReference type="NCBI Taxonomy" id="42514"/>
    <lineage>
        <taxon>Eukaryota</taxon>
        <taxon>Metazoa</taxon>
        <taxon>Chordata</taxon>
        <taxon>Craniata</taxon>
        <taxon>Vertebrata</taxon>
        <taxon>Euteleostomi</taxon>
        <taxon>Actinopterygii</taxon>
        <taxon>Neopterygii</taxon>
        <taxon>Teleostei</taxon>
        <taxon>Ostariophysi</taxon>
        <taxon>Characiformes</taxon>
        <taxon>Characoidei</taxon>
        <taxon>Pygocentrus</taxon>
    </lineage>
</organism>
<proteinExistence type="predicted"/>
<dbReference type="GO" id="GO:0007165">
    <property type="term" value="P:signal transduction"/>
    <property type="evidence" value="ECO:0007669"/>
    <property type="project" value="InterPro"/>
</dbReference>
<comment type="subcellular location">
    <subcellularLocation>
        <location evidence="1">Membrane</location>
        <topology evidence="1">Single-pass type I membrane protein</topology>
    </subcellularLocation>
</comment>
<dbReference type="OMA" id="PCISCDE"/>
<feature type="disulfide bond" evidence="12">
    <location>
        <begin position="62"/>
        <end position="77"/>
    </location>
</feature>
<feature type="chain" id="PRO_5043691528" description="TNFR-Cys domain-containing protein" evidence="15">
    <location>
        <begin position="25"/>
        <end position="284"/>
    </location>
</feature>
<keyword evidence="6" id="KW-0677">Repeat</keyword>
<dbReference type="CDD" id="cd13405">
    <property type="entry name" value="TNFRSF14_teleost"/>
    <property type="match status" value="1"/>
</dbReference>
<reference evidence="17" key="2">
    <citation type="submission" date="2025-08" db="UniProtKB">
        <authorList>
            <consortium name="Ensembl"/>
        </authorList>
    </citation>
    <scope>IDENTIFICATION</scope>
</reference>
<comment type="caution">
    <text evidence="12">Lacks conserved residue(s) required for the propagation of feature annotation.</text>
</comment>
<evidence type="ECO:0000256" key="1">
    <source>
        <dbReference type="ARBA" id="ARBA00004479"/>
    </source>
</evidence>
<reference evidence="17 18" key="1">
    <citation type="submission" date="2020-10" db="EMBL/GenBank/DDBJ databases">
        <title>Pygocentrus nattereri (red-bellied piranha) genome, fPygNat1, primary haplotype.</title>
        <authorList>
            <person name="Myers G."/>
            <person name="Meyer A."/>
            <person name="Karagic N."/>
            <person name="Pippel M."/>
            <person name="Winkler S."/>
            <person name="Tracey A."/>
            <person name="Wood J."/>
            <person name="Formenti G."/>
            <person name="Howe K."/>
            <person name="Fedrigo O."/>
            <person name="Jarvis E.D."/>
        </authorList>
    </citation>
    <scope>NUCLEOTIDE SEQUENCE [LARGE SCALE GENOMIC DNA]</scope>
</reference>
<dbReference type="GO" id="GO:0002720">
    <property type="term" value="P:positive regulation of cytokine production involved in immune response"/>
    <property type="evidence" value="ECO:0007669"/>
    <property type="project" value="TreeGrafter"/>
</dbReference>
<protein>
    <recommendedName>
        <fullName evidence="16">TNFR-Cys domain-containing protein</fullName>
    </recommendedName>
</protein>
<keyword evidence="9 12" id="KW-1015">Disulfide bond</keyword>
<evidence type="ECO:0000256" key="15">
    <source>
        <dbReference type="SAM" id="SignalP"/>
    </source>
</evidence>
<dbReference type="Proteomes" id="UP001501920">
    <property type="component" value="Chromosome 28"/>
</dbReference>
<keyword evidence="2" id="KW-0597">Phosphoprotein</keyword>
<keyword evidence="10" id="KW-0675">Receptor</keyword>
<evidence type="ECO:0000256" key="3">
    <source>
        <dbReference type="ARBA" id="ARBA00022581"/>
    </source>
</evidence>
<keyword evidence="7 14" id="KW-1133">Transmembrane helix</keyword>
<dbReference type="GO" id="GO:2000406">
    <property type="term" value="P:positive regulation of T cell migration"/>
    <property type="evidence" value="ECO:0007669"/>
    <property type="project" value="TreeGrafter"/>
</dbReference>
<dbReference type="FunFam" id="2.10.50.10:FF:000007">
    <property type="entry name" value="TNF receptor superfamily member 14"/>
    <property type="match status" value="1"/>
</dbReference>
<dbReference type="SMART" id="SM00208">
    <property type="entry name" value="TNFR"/>
    <property type="match status" value="4"/>
</dbReference>
<evidence type="ECO:0000256" key="8">
    <source>
        <dbReference type="ARBA" id="ARBA00023136"/>
    </source>
</evidence>
<evidence type="ECO:0000256" key="13">
    <source>
        <dbReference type="SAM" id="MobiDB-lite"/>
    </source>
</evidence>
<evidence type="ECO:0000256" key="5">
    <source>
        <dbReference type="ARBA" id="ARBA00022729"/>
    </source>
</evidence>
<feature type="domain" description="TNFR-Cys" evidence="16">
    <location>
        <begin position="61"/>
        <end position="103"/>
    </location>
</feature>
<keyword evidence="8 14" id="KW-0472">Membrane</keyword>
<dbReference type="InterPro" id="IPR008063">
    <property type="entry name" value="Fas_rcpt"/>
</dbReference>
<evidence type="ECO:0000256" key="2">
    <source>
        <dbReference type="ARBA" id="ARBA00022553"/>
    </source>
</evidence>
<keyword evidence="11" id="KW-0325">Glycoprotein</keyword>
<dbReference type="GO" id="GO:0006915">
    <property type="term" value="P:apoptotic process"/>
    <property type="evidence" value="ECO:0007669"/>
    <property type="project" value="InterPro"/>
</dbReference>
<feature type="repeat" description="TNFR-Cys" evidence="12">
    <location>
        <begin position="61"/>
        <end position="103"/>
    </location>
</feature>
<dbReference type="GO" id="GO:0006955">
    <property type="term" value="P:immune response"/>
    <property type="evidence" value="ECO:0007669"/>
    <property type="project" value="InterPro"/>
</dbReference>
<dbReference type="GeneID" id="108416002"/>
<dbReference type="PANTHER" id="PTHR46838:SF1">
    <property type="entry name" value="TUMOR NECROSIS FACTOR RECEPTOR SUPERFAMILY MEMBER 14"/>
    <property type="match status" value="1"/>
</dbReference>
<evidence type="ECO:0000313" key="18">
    <source>
        <dbReference type="Proteomes" id="UP001501920"/>
    </source>
</evidence>
<evidence type="ECO:0000256" key="4">
    <source>
        <dbReference type="ARBA" id="ARBA00022692"/>
    </source>
</evidence>
<feature type="region of interest" description="Disordered" evidence="13">
    <location>
        <begin position="260"/>
        <end position="284"/>
    </location>
</feature>
<dbReference type="GO" id="GO:0004888">
    <property type="term" value="F:transmembrane signaling receptor activity"/>
    <property type="evidence" value="ECO:0007669"/>
    <property type="project" value="InterPro"/>
</dbReference>
<evidence type="ECO:0000256" key="14">
    <source>
        <dbReference type="SAM" id="Phobius"/>
    </source>
</evidence>
<evidence type="ECO:0000256" key="9">
    <source>
        <dbReference type="ARBA" id="ARBA00023157"/>
    </source>
</evidence>
<dbReference type="PANTHER" id="PTHR46838">
    <property type="entry name" value="TUMOR NECROSIS FACTOR RECEPTOR SUPERFAMILY MEMBER 14"/>
    <property type="match status" value="1"/>
</dbReference>